<keyword evidence="2 7" id="KW-0813">Transport</keyword>
<dbReference type="SUPFAM" id="SSF56935">
    <property type="entry name" value="Porins"/>
    <property type="match status" value="1"/>
</dbReference>
<dbReference type="InterPro" id="IPR023997">
    <property type="entry name" value="TonB-dep_OMP_SusC/RagA_CS"/>
</dbReference>
<reference evidence="10 11" key="1">
    <citation type="submission" date="2016-10" db="EMBL/GenBank/DDBJ databases">
        <authorList>
            <person name="de Groot N.N."/>
        </authorList>
    </citation>
    <scope>NUCLEOTIDE SEQUENCE [LARGE SCALE GENOMIC DNA]</scope>
    <source>
        <strain evidence="10 11">47C3B</strain>
    </source>
</reference>
<feature type="domain" description="Secretin/TonB short N-terminal" evidence="8">
    <location>
        <begin position="68"/>
        <end position="116"/>
    </location>
</feature>
<sequence length="1172" mass="130999">MHFYVFSESREQPCTLKKILLVMKLTLVLIVAVLLQVHAGSFAQNITLNKNNISLAQVFTAIKNQTGYDFIYNPQMLDKAKPVTIHVTNTPLEKVLEDCFKNQPVMYTIDQQTIIVKERELSILDKIKTALAIPITISGKVTDTTGTRLVGATIINKTSGKAILTNDKGEFILTAQDGDQVVISFIGYQPYILTVTNDLPFQNIVLHPIFNNLNEVLVSTGYQLINQERATGSFVQVNNELINRSVSTDILSRLQDVTSGLIFNRGSSSTGKNDISIRGLSTIYGNAQPLIVIDNFPYDGDINNINPNDVESITVLKDAAAASIWGARAGNGVIVITTKKGAYNRPPQVSFNSNLTIGAKPDLFYHSQMSSADFIEVEKNLFAQGYYQTAELSANHEALTPVVQMLIAQRDGKISQAQANSQIEALKKQDVRNDLEKYFYQKSINQQYSFNLNGGSVNQRYSLSAGWDKNLNNLIRNGYDRVTLNGTNTFGFIKNKLELTIGVYFTQSKTLLNNTLYNSSYNAITATPYYPYANLADANGNPVAVVKDYQTSFIQSAASQGLLDWTYKPLQELNIADNTVTLTDYRINTGLKYKIIPGLNAEILYQYERSQSDGRNLQSGQAYYTRNLINNFTQVNPDGPLTYNIPPGGILDKSNSDFVSQNFRGQLNYIKQWGAKNEINALAGYEVKDLHTIGNTYRLYGYDNDHATSQTVNYISPFGQYYYPGVTGQIPNKDAESDLTDRYRSYYANASYTYDRRYIFSGSTRFDESNLFGVKTNQKGVPLWSAGFAWNISNESFYKNDWLPYLKLRATYGYNGNVYKNVSAYTTAYYYSHAPDTQLPYASIQNPPNPELRWERVKIINLGLDFSTKANTISGSVDYYHKNGIDLIGTTPYAPSTGITTFTGNNAGTTGNGMDVILNTRNIDRRFKWNTNFLFSLAYDKVTNYKTPVIGLGALGQPVVGHPQYSMFSYQWAGLDPQTGEPRGYLNGVVSKDYTGIINSATSANIVYNGPARPTKFGSVRNTFSFDNFSLSANITYRLGYYFRKESVDYSSILTGKGGSGDYALRWQNPGDEGHTNIPSIPSAIDYNRDSFYQLSSVLVEKGDNIRLQDVTLSYDLNKAQLNRLPFNKIRFYLYANNIGIIWRANRSGLDPDYPYAAPPVRTIAAGLKIDF</sequence>
<dbReference type="PROSITE" id="PS52016">
    <property type="entry name" value="TONB_DEPENDENT_REC_3"/>
    <property type="match status" value="1"/>
</dbReference>
<dbReference type="InterPro" id="IPR011662">
    <property type="entry name" value="Secretin/TonB_short_N"/>
</dbReference>
<dbReference type="InterPro" id="IPR012910">
    <property type="entry name" value="Plug_dom"/>
</dbReference>
<proteinExistence type="inferred from homology"/>
<dbReference type="InterPro" id="IPR036942">
    <property type="entry name" value="Beta-barrel_TonB_sf"/>
</dbReference>
<dbReference type="InterPro" id="IPR008969">
    <property type="entry name" value="CarboxyPept-like_regulatory"/>
</dbReference>
<dbReference type="AlphaFoldDB" id="A0A1G7P080"/>
<dbReference type="Gene3D" id="2.60.40.1120">
    <property type="entry name" value="Carboxypeptidase-like, regulatory domain"/>
    <property type="match status" value="1"/>
</dbReference>
<organism evidence="10 11">
    <name type="scientific">Mucilaginibacter pineti</name>
    <dbReference type="NCBI Taxonomy" id="1391627"/>
    <lineage>
        <taxon>Bacteria</taxon>
        <taxon>Pseudomonadati</taxon>
        <taxon>Bacteroidota</taxon>
        <taxon>Sphingobacteriia</taxon>
        <taxon>Sphingobacteriales</taxon>
        <taxon>Sphingobacteriaceae</taxon>
        <taxon>Mucilaginibacter</taxon>
    </lineage>
</organism>
<keyword evidence="3 7" id="KW-1134">Transmembrane beta strand</keyword>
<evidence type="ECO:0000313" key="11">
    <source>
        <dbReference type="Proteomes" id="UP000199072"/>
    </source>
</evidence>
<gene>
    <name evidence="10" type="ORF">SAMN05216464_1324</name>
</gene>
<feature type="domain" description="TonB-dependent receptor plug" evidence="9">
    <location>
        <begin position="228"/>
        <end position="333"/>
    </location>
</feature>
<dbReference type="InterPro" id="IPR023996">
    <property type="entry name" value="TonB-dep_OMP_SusC/RagA"/>
</dbReference>
<accession>A0A1G7P080</accession>
<dbReference type="Pfam" id="PF13715">
    <property type="entry name" value="CarbopepD_reg_2"/>
    <property type="match status" value="1"/>
</dbReference>
<dbReference type="GO" id="GO:0009279">
    <property type="term" value="C:cell outer membrane"/>
    <property type="evidence" value="ECO:0007669"/>
    <property type="project" value="UniProtKB-SubCell"/>
</dbReference>
<protein>
    <submittedName>
        <fullName evidence="10">TonB-linked outer membrane protein, SusC/RagA family</fullName>
    </submittedName>
</protein>
<evidence type="ECO:0000256" key="1">
    <source>
        <dbReference type="ARBA" id="ARBA00004571"/>
    </source>
</evidence>
<evidence type="ECO:0000256" key="6">
    <source>
        <dbReference type="ARBA" id="ARBA00023237"/>
    </source>
</evidence>
<dbReference type="NCBIfam" id="TIGR04056">
    <property type="entry name" value="OMP_RagA_SusC"/>
    <property type="match status" value="1"/>
</dbReference>
<dbReference type="Gene3D" id="2.170.130.10">
    <property type="entry name" value="TonB-dependent receptor, plug domain"/>
    <property type="match status" value="1"/>
</dbReference>
<comment type="similarity">
    <text evidence="7">Belongs to the TonB-dependent receptor family.</text>
</comment>
<keyword evidence="6 7" id="KW-0998">Cell outer membrane</keyword>
<evidence type="ECO:0000256" key="3">
    <source>
        <dbReference type="ARBA" id="ARBA00022452"/>
    </source>
</evidence>
<dbReference type="Proteomes" id="UP000199072">
    <property type="component" value="Unassembled WGS sequence"/>
</dbReference>
<dbReference type="NCBIfam" id="TIGR04057">
    <property type="entry name" value="SusC_RagA_signa"/>
    <property type="match status" value="1"/>
</dbReference>
<dbReference type="STRING" id="1391627.SAMN05216464_1324"/>
<keyword evidence="11" id="KW-1185">Reference proteome</keyword>
<dbReference type="InterPro" id="IPR039426">
    <property type="entry name" value="TonB-dep_rcpt-like"/>
</dbReference>
<keyword evidence="5 7" id="KW-0472">Membrane</keyword>
<evidence type="ECO:0000256" key="2">
    <source>
        <dbReference type="ARBA" id="ARBA00022448"/>
    </source>
</evidence>
<evidence type="ECO:0000259" key="9">
    <source>
        <dbReference type="Pfam" id="PF07715"/>
    </source>
</evidence>
<dbReference type="SUPFAM" id="SSF49464">
    <property type="entry name" value="Carboxypeptidase regulatory domain-like"/>
    <property type="match status" value="1"/>
</dbReference>
<dbReference type="Gene3D" id="2.40.170.20">
    <property type="entry name" value="TonB-dependent receptor, beta-barrel domain"/>
    <property type="match status" value="1"/>
</dbReference>
<dbReference type="Pfam" id="PF07660">
    <property type="entry name" value="STN"/>
    <property type="match status" value="1"/>
</dbReference>
<dbReference type="EMBL" id="FNAI01000032">
    <property type="protein sequence ID" value="SDF79634.1"/>
    <property type="molecule type" value="Genomic_DNA"/>
</dbReference>
<dbReference type="OrthoDB" id="9768177at2"/>
<dbReference type="Pfam" id="PF07715">
    <property type="entry name" value="Plug"/>
    <property type="match status" value="1"/>
</dbReference>
<name>A0A1G7P080_9SPHI</name>
<evidence type="ECO:0000256" key="7">
    <source>
        <dbReference type="PROSITE-ProRule" id="PRU01360"/>
    </source>
</evidence>
<keyword evidence="4 7" id="KW-0812">Transmembrane</keyword>
<evidence type="ECO:0000259" key="8">
    <source>
        <dbReference type="Pfam" id="PF07660"/>
    </source>
</evidence>
<evidence type="ECO:0000256" key="4">
    <source>
        <dbReference type="ARBA" id="ARBA00022692"/>
    </source>
</evidence>
<comment type="subcellular location">
    <subcellularLocation>
        <location evidence="1 7">Cell outer membrane</location>
        <topology evidence="1 7">Multi-pass membrane protein</topology>
    </subcellularLocation>
</comment>
<evidence type="ECO:0000313" key="10">
    <source>
        <dbReference type="EMBL" id="SDF79634.1"/>
    </source>
</evidence>
<evidence type="ECO:0000256" key="5">
    <source>
        <dbReference type="ARBA" id="ARBA00023136"/>
    </source>
</evidence>
<dbReference type="InterPro" id="IPR037066">
    <property type="entry name" value="Plug_dom_sf"/>
</dbReference>